<keyword evidence="1" id="KW-1133">Transmembrane helix</keyword>
<sequence>MGSLFLVEKTVEFVTELGLGTTFIMLAELDFEVGTKIESDGIKKLGPRLFGSVAYDFLLKENLCSGDAIKIGWRGGPISRNGGGINRMGPLSKSSRFARTIIGHKGGKVGRNVLLLWMRQELLPILRTRVPLYMMIMVNRCLLCWFWGHLLWDGSCALFTCIVQVHSLFNAAASLSPLFSSFFSRVLMTFIYCFSWFSSAAFYYGVCCPWFAAWSPLKPTTIAGHRSRLSCFTAL</sequence>
<organism evidence="2 3">
    <name type="scientific">Ilex paraguariensis</name>
    <name type="common">yerba mate</name>
    <dbReference type="NCBI Taxonomy" id="185542"/>
    <lineage>
        <taxon>Eukaryota</taxon>
        <taxon>Viridiplantae</taxon>
        <taxon>Streptophyta</taxon>
        <taxon>Embryophyta</taxon>
        <taxon>Tracheophyta</taxon>
        <taxon>Spermatophyta</taxon>
        <taxon>Magnoliopsida</taxon>
        <taxon>eudicotyledons</taxon>
        <taxon>Gunneridae</taxon>
        <taxon>Pentapetalae</taxon>
        <taxon>asterids</taxon>
        <taxon>campanulids</taxon>
        <taxon>Aquifoliales</taxon>
        <taxon>Aquifoliaceae</taxon>
        <taxon>Ilex</taxon>
    </lineage>
</organism>
<reference evidence="2 3" key="1">
    <citation type="submission" date="2024-02" db="EMBL/GenBank/DDBJ databases">
        <authorList>
            <person name="Vignale AGUSTIN F."/>
            <person name="Sosa J E."/>
            <person name="Modenutti C."/>
        </authorList>
    </citation>
    <scope>NUCLEOTIDE SEQUENCE [LARGE SCALE GENOMIC DNA]</scope>
</reference>
<evidence type="ECO:0000256" key="1">
    <source>
        <dbReference type="SAM" id="Phobius"/>
    </source>
</evidence>
<feature type="transmembrane region" description="Helical" evidence="1">
    <location>
        <begin position="190"/>
        <end position="212"/>
    </location>
</feature>
<comment type="caution">
    <text evidence="2">The sequence shown here is derived from an EMBL/GenBank/DDBJ whole genome shotgun (WGS) entry which is preliminary data.</text>
</comment>
<dbReference type="EMBL" id="CAUOFW020001567">
    <property type="protein sequence ID" value="CAK9146376.1"/>
    <property type="molecule type" value="Genomic_DNA"/>
</dbReference>
<evidence type="ECO:0000313" key="2">
    <source>
        <dbReference type="EMBL" id="CAK9146376.1"/>
    </source>
</evidence>
<protein>
    <submittedName>
        <fullName evidence="2">Uncharacterized protein</fullName>
    </submittedName>
</protein>
<keyword evidence="3" id="KW-1185">Reference proteome</keyword>
<proteinExistence type="predicted"/>
<dbReference type="Proteomes" id="UP001642360">
    <property type="component" value="Unassembled WGS sequence"/>
</dbReference>
<accession>A0ABC8RN36</accession>
<feature type="transmembrane region" description="Helical" evidence="1">
    <location>
        <begin position="132"/>
        <end position="151"/>
    </location>
</feature>
<dbReference type="AlphaFoldDB" id="A0ABC8RN36"/>
<evidence type="ECO:0000313" key="3">
    <source>
        <dbReference type="Proteomes" id="UP001642360"/>
    </source>
</evidence>
<keyword evidence="1" id="KW-0812">Transmembrane</keyword>
<keyword evidence="1" id="KW-0472">Membrane</keyword>
<name>A0ABC8RN36_9AQUA</name>
<gene>
    <name evidence="2" type="ORF">ILEXP_LOCUS14219</name>
</gene>
<feature type="transmembrane region" description="Helical" evidence="1">
    <location>
        <begin position="157"/>
        <end position="178"/>
    </location>
</feature>